<dbReference type="FunCoup" id="A2FMM0">
    <property type="interactions" value="68"/>
</dbReference>
<sequence length="828" mass="91678">MISEYDNENNVQLQDLAQPSAIDTYEHLPSTIFYRSFGMKRASPIDIRSNSDALERPQVVEQEKKKMGGSYGTFDGVFLRCVLNILSVVYYLRLGWVVGNCGLLLSFLMIIVSGLATTLTTLSLSAIVTNGRVKGGGVYFCISRSLGPDFGGTIGVVFSIATIFTGVLNTFGFVEVVKDIIGKDITKDGKWDIPIIGISLVTFLVILICISLVFEAYLQYILAVVIALSIITILIGFAIPGKPKWIVTNLKNNLYPKFQEGNTFWTIFAVFFPACTGIMAGANISGDLKEPQKSIPIGTLGAIGFTTLLYLVTATIVASAADRETLWSDFSLLSRICAWKWFIYIGVLAASFSSTSSAMVGGPKLFQALCRDDILPKFFKFFAKGKAKTDDPIRGFILGWIIIVITTFIFKDLNAVGPIVSSLFLISYGVTSFTALVGRLSHAPSWRPAWKYYHPVTAILGAAMCIIAMFLINWVIALVTIGIVLIIFGYFHWKDRPSADWGEFPQAMLFTDTVRRVAKLQEISPHVKNYRPVVEFLVFRDGTEERQIRNVLPFADACEQATSLLYISSCAITSKDTPDLENETCYDATIVYRRWEDLEIQKIPPLIVGTGLGKLCPNVVATTINANFISNPASFDFVGAAFDANLGVALARNFESVDASLEHTWPIDVWWLSDDGGLVLLLGYLIQKKKSWEKCQLRVLTAAPRNDGLSDVQVRVSKLLQLFRIDAEVIVIPGIDDKPGDDTINMWNERGIEEGDENQKRKVQTFLRLRELILDNSAHSSMVLCSMPIPRATQDAKVWLGTIDIVSDSMPPFIWVHGNGENVVTFLT</sequence>
<dbReference type="InParanoid" id="A2FMM0"/>
<feature type="transmembrane region" description="Helical" evidence="7">
    <location>
        <begin position="150"/>
        <end position="173"/>
    </location>
</feature>
<feature type="transmembrane region" description="Helical" evidence="7">
    <location>
        <begin position="193"/>
        <end position="213"/>
    </location>
</feature>
<protein>
    <submittedName>
        <fullName evidence="10">Amino acid permease family protein</fullName>
    </submittedName>
</protein>
<feature type="transmembrane region" description="Helical" evidence="7">
    <location>
        <begin position="393"/>
        <end position="410"/>
    </location>
</feature>
<comment type="subcellular location">
    <subcellularLocation>
        <location evidence="1">Membrane</location>
        <topology evidence="1">Multi-pass membrane protein</topology>
    </subcellularLocation>
</comment>
<keyword evidence="5 7" id="KW-1133">Transmembrane helix</keyword>
<dbReference type="VEuPathDB" id="TrichDB:TVAGG3_0308500"/>
<evidence type="ECO:0000256" key="2">
    <source>
        <dbReference type="ARBA" id="ARBA00010593"/>
    </source>
</evidence>
<dbReference type="PANTHER" id="PTHR11827">
    <property type="entry name" value="SOLUTE CARRIER FAMILY 12, CATION COTRANSPORTERS"/>
    <property type="match status" value="1"/>
</dbReference>
<gene>
    <name evidence="10" type="ORF">TVAG_225100</name>
</gene>
<evidence type="ECO:0000256" key="3">
    <source>
        <dbReference type="ARBA" id="ARBA00022448"/>
    </source>
</evidence>
<proteinExistence type="inferred from homology"/>
<keyword evidence="6 7" id="KW-0472">Membrane</keyword>
<dbReference type="EMBL" id="DS113889">
    <property type="protein sequence ID" value="EAX93858.1"/>
    <property type="molecule type" value="Genomic_DNA"/>
</dbReference>
<dbReference type="OrthoDB" id="2020542at2759"/>
<dbReference type="VEuPathDB" id="TrichDB:TVAG_225100"/>
<feature type="transmembrane region" description="Helical" evidence="7">
    <location>
        <begin position="341"/>
        <end position="361"/>
    </location>
</feature>
<feature type="transmembrane region" description="Helical" evidence="7">
    <location>
        <begin position="297"/>
        <end position="321"/>
    </location>
</feature>
<feature type="transmembrane region" description="Helical" evidence="7">
    <location>
        <begin position="220"/>
        <end position="239"/>
    </location>
</feature>
<feature type="domain" description="Amino acid permease/ SLC12A" evidence="8">
    <location>
        <begin position="76"/>
        <end position="508"/>
    </location>
</feature>
<dbReference type="STRING" id="5722.A2FMM0"/>
<evidence type="ECO:0000259" key="8">
    <source>
        <dbReference type="Pfam" id="PF00324"/>
    </source>
</evidence>
<keyword evidence="11" id="KW-1185">Reference proteome</keyword>
<dbReference type="InterPro" id="IPR004841">
    <property type="entry name" value="AA-permease/SLC12A_dom"/>
</dbReference>
<dbReference type="GO" id="GO:0016020">
    <property type="term" value="C:membrane"/>
    <property type="evidence" value="ECO:0007669"/>
    <property type="project" value="UniProtKB-SubCell"/>
</dbReference>
<keyword evidence="3" id="KW-0813">Transport</keyword>
<feature type="transmembrane region" description="Helical" evidence="7">
    <location>
        <begin position="264"/>
        <end position="285"/>
    </location>
</feature>
<evidence type="ECO:0000259" key="9">
    <source>
        <dbReference type="Pfam" id="PF03522"/>
    </source>
</evidence>
<name>A2FMM0_TRIV3</name>
<feature type="transmembrane region" description="Helical" evidence="7">
    <location>
        <begin position="458"/>
        <end position="491"/>
    </location>
</feature>
<evidence type="ECO:0000313" key="10">
    <source>
        <dbReference type="EMBL" id="EAX93858.1"/>
    </source>
</evidence>
<dbReference type="OMA" id="CTHITKK"/>
<dbReference type="SMR" id="A2FMM0"/>
<evidence type="ECO:0000256" key="6">
    <source>
        <dbReference type="ARBA" id="ARBA00023136"/>
    </source>
</evidence>
<dbReference type="Gene3D" id="1.20.1740.10">
    <property type="entry name" value="Amino acid/polyamine transporter I"/>
    <property type="match status" value="1"/>
</dbReference>
<feature type="transmembrane region" description="Helical" evidence="7">
    <location>
        <begin position="416"/>
        <end position="437"/>
    </location>
</feature>
<evidence type="ECO:0000256" key="5">
    <source>
        <dbReference type="ARBA" id="ARBA00022989"/>
    </source>
</evidence>
<feature type="transmembrane region" description="Helical" evidence="7">
    <location>
        <begin position="104"/>
        <end position="129"/>
    </location>
</feature>
<dbReference type="InterPro" id="IPR018491">
    <property type="entry name" value="SLC12_C"/>
</dbReference>
<feature type="domain" description="SLC12A transporter C-terminal" evidence="9">
    <location>
        <begin position="667"/>
        <end position="826"/>
    </location>
</feature>
<feature type="transmembrane region" description="Helical" evidence="7">
    <location>
        <begin position="71"/>
        <end position="92"/>
    </location>
</feature>
<dbReference type="FunFam" id="1.20.1740.10:FF:000013">
    <property type="entry name" value="Solute carrier family 12 member"/>
    <property type="match status" value="1"/>
</dbReference>
<dbReference type="KEGG" id="tva:4751583"/>
<dbReference type="eggNOG" id="KOG2083">
    <property type="taxonomic scope" value="Eukaryota"/>
</dbReference>
<dbReference type="RefSeq" id="XP_001306788.1">
    <property type="nucleotide sequence ID" value="XM_001306787.1"/>
</dbReference>
<dbReference type="GO" id="GO:0015377">
    <property type="term" value="F:chloride:monoatomic cation symporter activity"/>
    <property type="evidence" value="ECO:0007669"/>
    <property type="project" value="InterPro"/>
</dbReference>
<comment type="similarity">
    <text evidence="2">Belongs to the SLC12A transporter family.</text>
</comment>
<evidence type="ECO:0000256" key="4">
    <source>
        <dbReference type="ARBA" id="ARBA00022692"/>
    </source>
</evidence>
<reference evidence="10" key="2">
    <citation type="journal article" date="2007" name="Science">
        <title>Draft genome sequence of the sexually transmitted pathogen Trichomonas vaginalis.</title>
        <authorList>
            <person name="Carlton J.M."/>
            <person name="Hirt R.P."/>
            <person name="Silva J.C."/>
            <person name="Delcher A.L."/>
            <person name="Schatz M."/>
            <person name="Zhao Q."/>
            <person name="Wortman J.R."/>
            <person name="Bidwell S.L."/>
            <person name="Alsmark U.C.M."/>
            <person name="Besteiro S."/>
            <person name="Sicheritz-Ponten T."/>
            <person name="Noel C.J."/>
            <person name="Dacks J.B."/>
            <person name="Foster P.G."/>
            <person name="Simillion C."/>
            <person name="Van de Peer Y."/>
            <person name="Miranda-Saavedra D."/>
            <person name="Barton G.J."/>
            <person name="Westrop G.D."/>
            <person name="Mueller S."/>
            <person name="Dessi D."/>
            <person name="Fiori P.L."/>
            <person name="Ren Q."/>
            <person name="Paulsen I."/>
            <person name="Zhang H."/>
            <person name="Bastida-Corcuera F.D."/>
            <person name="Simoes-Barbosa A."/>
            <person name="Brown M.T."/>
            <person name="Hayes R.D."/>
            <person name="Mukherjee M."/>
            <person name="Okumura C.Y."/>
            <person name="Schneider R."/>
            <person name="Smith A.J."/>
            <person name="Vanacova S."/>
            <person name="Villalvazo M."/>
            <person name="Haas B.J."/>
            <person name="Pertea M."/>
            <person name="Feldblyum T.V."/>
            <person name="Utterback T.R."/>
            <person name="Shu C.L."/>
            <person name="Osoegawa K."/>
            <person name="de Jong P.J."/>
            <person name="Hrdy I."/>
            <person name="Horvathova L."/>
            <person name="Zubacova Z."/>
            <person name="Dolezal P."/>
            <person name="Malik S.B."/>
            <person name="Logsdon J.M. Jr."/>
            <person name="Henze K."/>
            <person name="Gupta A."/>
            <person name="Wang C.C."/>
            <person name="Dunne R.L."/>
            <person name="Upcroft J.A."/>
            <person name="Upcroft P."/>
            <person name="White O."/>
            <person name="Salzberg S.L."/>
            <person name="Tang P."/>
            <person name="Chiu C.-H."/>
            <person name="Lee Y.-S."/>
            <person name="Embley T.M."/>
            <person name="Coombs G.H."/>
            <person name="Mottram J.C."/>
            <person name="Tachezy J."/>
            <person name="Fraser-Liggett C.M."/>
            <person name="Johnson P.J."/>
        </authorList>
    </citation>
    <scope>NUCLEOTIDE SEQUENCE [LARGE SCALE GENOMIC DNA]</scope>
    <source>
        <strain evidence="10">G3</strain>
    </source>
</reference>
<dbReference type="InterPro" id="IPR004842">
    <property type="entry name" value="SLC12A_fam"/>
</dbReference>
<evidence type="ECO:0000313" key="11">
    <source>
        <dbReference type="Proteomes" id="UP000001542"/>
    </source>
</evidence>
<dbReference type="AlphaFoldDB" id="A2FMM0"/>
<dbReference type="Pfam" id="PF00324">
    <property type="entry name" value="AA_permease"/>
    <property type="match status" value="1"/>
</dbReference>
<organism evidence="10 11">
    <name type="scientific">Trichomonas vaginalis (strain ATCC PRA-98 / G3)</name>
    <dbReference type="NCBI Taxonomy" id="412133"/>
    <lineage>
        <taxon>Eukaryota</taxon>
        <taxon>Metamonada</taxon>
        <taxon>Parabasalia</taxon>
        <taxon>Trichomonadida</taxon>
        <taxon>Trichomonadidae</taxon>
        <taxon>Trichomonas</taxon>
    </lineage>
</organism>
<evidence type="ECO:0000256" key="1">
    <source>
        <dbReference type="ARBA" id="ARBA00004141"/>
    </source>
</evidence>
<dbReference type="Pfam" id="PF03522">
    <property type="entry name" value="SLC12"/>
    <property type="match status" value="1"/>
</dbReference>
<accession>A2FMM0</accession>
<keyword evidence="4 7" id="KW-0812">Transmembrane</keyword>
<dbReference type="PANTHER" id="PTHR11827:SF72">
    <property type="entry name" value="GH08340P"/>
    <property type="match status" value="1"/>
</dbReference>
<dbReference type="Proteomes" id="UP000001542">
    <property type="component" value="Unassembled WGS sequence"/>
</dbReference>
<reference evidence="10" key="1">
    <citation type="submission" date="2006-10" db="EMBL/GenBank/DDBJ databases">
        <authorList>
            <person name="Amadeo P."/>
            <person name="Zhao Q."/>
            <person name="Wortman J."/>
            <person name="Fraser-Liggett C."/>
            <person name="Carlton J."/>
        </authorList>
    </citation>
    <scope>NUCLEOTIDE SEQUENCE</scope>
    <source>
        <strain evidence="10">G3</strain>
    </source>
</reference>
<evidence type="ECO:0000256" key="7">
    <source>
        <dbReference type="SAM" id="Phobius"/>
    </source>
</evidence>